<accession>A0A1H4ZDI9</accession>
<gene>
    <name evidence="2" type="ORF">SAMN04490185_3172</name>
</gene>
<dbReference type="AlphaFoldDB" id="A0A1H4ZDI9"/>
<evidence type="ECO:0008006" key="4">
    <source>
        <dbReference type="Google" id="ProtNLM"/>
    </source>
</evidence>
<evidence type="ECO:0000313" key="3">
    <source>
        <dbReference type="Proteomes" id="UP000183114"/>
    </source>
</evidence>
<organism evidence="2 3">
    <name type="scientific">Pseudomonas frederiksbergensis</name>
    <dbReference type="NCBI Taxonomy" id="104087"/>
    <lineage>
        <taxon>Bacteria</taxon>
        <taxon>Pseudomonadati</taxon>
        <taxon>Pseudomonadota</taxon>
        <taxon>Gammaproteobacteria</taxon>
        <taxon>Pseudomonadales</taxon>
        <taxon>Pseudomonadaceae</taxon>
        <taxon>Pseudomonas</taxon>
    </lineage>
</organism>
<dbReference type="Proteomes" id="UP000183114">
    <property type="component" value="Unassembled WGS sequence"/>
</dbReference>
<dbReference type="EMBL" id="FNTF01000002">
    <property type="protein sequence ID" value="SED28232.1"/>
    <property type="molecule type" value="Genomic_DNA"/>
</dbReference>
<keyword evidence="1" id="KW-0732">Signal</keyword>
<dbReference type="SUPFAM" id="SSF52309">
    <property type="entry name" value="N-(deoxy)ribosyltransferase-like"/>
    <property type="match status" value="1"/>
</dbReference>
<name>A0A1H4ZDI9_9PSED</name>
<proteinExistence type="predicted"/>
<dbReference type="RefSeq" id="WP_074875330.1">
    <property type="nucleotide sequence ID" value="NZ_FNTF01000002.1"/>
</dbReference>
<dbReference type="InterPro" id="IPR025518">
    <property type="entry name" value="DUF4406"/>
</dbReference>
<sequence length="97" mass="10667">MKRFYLRGPMTGLPALNFPAFAAMTANLRADGHTVTNPAEPNPDGDSWNDCMRRDIADLMDCDNVATLPGWEHSKGARLEVLIAERLGMTVVNAHDL</sequence>
<dbReference type="Pfam" id="PF14359">
    <property type="entry name" value="DUF4406"/>
    <property type="match status" value="1"/>
</dbReference>
<dbReference type="Gene3D" id="3.40.50.10400">
    <property type="entry name" value="Hypothetical protein PA1492"/>
    <property type="match status" value="1"/>
</dbReference>
<evidence type="ECO:0000256" key="1">
    <source>
        <dbReference type="SAM" id="SignalP"/>
    </source>
</evidence>
<feature type="chain" id="PRO_5010223805" description="DUF4406 domain-containing protein" evidence="1">
    <location>
        <begin position="23"/>
        <end position="97"/>
    </location>
</feature>
<feature type="signal peptide" evidence="1">
    <location>
        <begin position="1"/>
        <end position="22"/>
    </location>
</feature>
<reference evidence="2 3" key="1">
    <citation type="submission" date="2016-10" db="EMBL/GenBank/DDBJ databases">
        <authorList>
            <person name="de Groot N.N."/>
        </authorList>
    </citation>
    <scope>NUCLEOTIDE SEQUENCE [LARGE SCALE GENOMIC DNA]</scope>
    <source>
        <strain evidence="2 3">BS3655</strain>
    </source>
</reference>
<protein>
    <recommendedName>
        <fullName evidence="4">DUF4406 domain-containing protein</fullName>
    </recommendedName>
</protein>
<evidence type="ECO:0000313" key="2">
    <source>
        <dbReference type="EMBL" id="SED28232.1"/>
    </source>
</evidence>